<dbReference type="GO" id="GO:0009306">
    <property type="term" value="P:protein secretion"/>
    <property type="evidence" value="ECO:0007669"/>
    <property type="project" value="InterPro"/>
</dbReference>
<keyword evidence="3" id="KW-1133">Transmembrane helix</keyword>
<keyword evidence="2" id="KW-0812">Transmembrane</keyword>
<dbReference type="Pfam" id="PF04357">
    <property type="entry name" value="TamB"/>
    <property type="match status" value="1"/>
</dbReference>
<dbReference type="Proteomes" id="UP000712007">
    <property type="component" value="Unassembled WGS sequence"/>
</dbReference>
<dbReference type="EMBL" id="JADIMV010000055">
    <property type="protein sequence ID" value="MBO8439662.1"/>
    <property type="molecule type" value="Genomic_DNA"/>
</dbReference>
<evidence type="ECO:0000256" key="1">
    <source>
        <dbReference type="ARBA" id="ARBA00004167"/>
    </source>
</evidence>
<name>A0A940DKY9_9BACT</name>
<organism evidence="7 8">
    <name type="scientific">Candidatus Aphodosoma intestinipullorum</name>
    <dbReference type="NCBI Taxonomy" id="2840674"/>
    <lineage>
        <taxon>Bacteria</taxon>
        <taxon>Pseudomonadati</taxon>
        <taxon>Bacteroidota</taxon>
        <taxon>Bacteroidia</taxon>
        <taxon>Bacteroidales</taxon>
        <taxon>Candidatus Aphodosoma</taxon>
    </lineage>
</organism>
<evidence type="ECO:0000313" key="8">
    <source>
        <dbReference type="Proteomes" id="UP000712007"/>
    </source>
</evidence>
<protein>
    <submittedName>
        <fullName evidence="7">Translocation/assembly module TamB</fullName>
    </submittedName>
</protein>
<proteinExistence type="predicted"/>
<reference evidence="7" key="2">
    <citation type="journal article" date="2021" name="PeerJ">
        <title>Extensive microbial diversity within the chicken gut microbiome revealed by metagenomics and culture.</title>
        <authorList>
            <person name="Gilroy R."/>
            <person name="Ravi A."/>
            <person name="Getino M."/>
            <person name="Pursley I."/>
            <person name="Horton D.L."/>
            <person name="Alikhan N.F."/>
            <person name="Baker D."/>
            <person name="Gharbi K."/>
            <person name="Hall N."/>
            <person name="Watson M."/>
            <person name="Adriaenssens E.M."/>
            <person name="Foster-Nyarko E."/>
            <person name="Jarju S."/>
            <person name="Secka A."/>
            <person name="Antonio M."/>
            <person name="Oren A."/>
            <person name="Chaudhuri R.R."/>
            <person name="La Ragione R."/>
            <person name="Hildebrand F."/>
            <person name="Pallen M.J."/>
        </authorList>
    </citation>
    <scope>NUCLEOTIDE SEQUENCE</scope>
    <source>
        <strain evidence="7">3924</strain>
    </source>
</reference>
<evidence type="ECO:0000256" key="5">
    <source>
        <dbReference type="SAM" id="MobiDB-lite"/>
    </source>
</evidence>
<evidence type="ECO:0000259" key="6">
    <source>
        <dbReference type="Pfam" id="PF04357"/>
    </source>
</evidence>
<sequence length="1487" mass="167121">MLNNNKIQNYVVSRLTEWLSGELGTRIGIGHVNIRLPNRLGLERLYIEDLNGDTLIYADDLYAHLRIRPLLKEGRFIVSAIRLHGFCVNLLTDTAGNSNMDFIISYLNIQPDPDMRLQLQIERISLAQGRIAYRDMRTAKGAAGTFSPGDIRLYDIGAELDIDMVTGRFLRGDIGQLTFRERSGFSLDGLSTRFFLSDTLIALSGLTVSTPRSRLAAESAYLHPDTAAAKRERLWGADCNLKVTEGNLYLPDFKAFVPQLGNLREKLTVGGSVHGRIDNIKAEGIKLRYGDHLSFECSLQASGLPDIEQTFFYGNIRRLSFNKGSVQDLISNITGQPLILPEEIDRLGNCTYKGNISGFLGNLVLFGNLLTDIGSVNTDVSIQTDKDFSKFSVGGKIKTSRLALGKLLPASGLGDASFSITTSLLAGKHTEFHSISSIDIDHISYNRYRYRDINIAGEISKNNFSGDISLEDRNGSLHFNGSVMIDEDYKYCHFTAAADSIRFHYLHLTEQYPELELSLKMNAAFEGEKWDNLNGSLKIDSILIENHGETYAIDSLYIYSRNNGNNRVEIRSDLINGEMQGIYTVSSLKNSFLKIVSRQMPIIREKIDIKAPHHDNVFFYHVDIAPTDRLMHILDIPWSTTRESTIQGQYDDLNNTFVGRIYVPQLSNGTTDINGISLTVDNSEKINLSFLAETKMKEDSLYAGLSVNALNDTVTASISIDNRRDSNMLNGEIITRTALSYTPSGKLQMNTLVLPSELIIRDKPWHIDRSEIVSDLNYFDIRKLMIQSADQMIAINGTASDSKEDSISVELKKISLDYISGLLPEETIKSLHFGGEVSGQASVKDLFGTPQLTADVYGDRFMFNKSYLGWLHATSYFDNSLGSLVFGGTVIPEGGQDTSAVILGNYFFAKDSLDIIGKAKGLDLQFLNYYLEGILDDVRGKGTGDVRIYGITKSKNIAVETTAFVEDGEVGIDFLQTKYLFSDTIKVTKDLISFNDISLTDTEGNHGTLNGLIRHSYFRDMDYNIGITADNMLVLDTDKDKSESFYGRAYATGDVNIYGNEQGTNINCKVTTNRNTRVVIPIDQYSAADNSFITFISPYEDEDEEIVSVKGPQPDLMLDLMLDVTPEAEIQLNINSKSGDMIRATGGGSIRITYDVNSSDLKMYGTYNIEQGMYLFNFQNAIRKYFNVQEGSSLSWAGDPLSANININAYYQLTASLSDLMQPEELVNVSRTSVPVQCILNLTGSLTQPNIKFDLNLPNSDEELNRLLKNKVNTTEQMNRQIISLLILGKFIDQESNDATSVINQNELYSVVSSTLSSQLNDWASQMFTNWNFGLNFRTTGEGEDRTNEYEFNFLYTPNDRIVLNGNVGYRDDVLSDSKFIGDFDFEYKLVRSGKLSAKAYTHTNDYREFKKSLTTQGIGLVFRESFNSLPELWQEWKQQYERGKINREKRKIEREKIKADRKEKKLAKKEERKKAREIKREKDKNK</sequence>
<feature type="domain" description="Translocation and assembly module TamB C-terminal" evidence="6">
    <location>
        <begin position="999"/>
        <end position="1427"/>
    </location>
</feature>
<comment type="subcellular location">
    <subcellularLocation>
        <location evidence="1">Membrane</location>
        <topology evidence="1">Single-pass membrane protein</topology>
    </subcellularLocation>
</comment>
<dbReference type="InterPro" id="IPR007452">
    <property type="entry name" value="TamB_C"/>
</dbReference>
<gene>
    <name evidence="7" type="ORF">IAC51_03320</name>
</gene>
<evidence type="ECO:0000313" key="7">
    <source>
        <dbReference type="EMBL" id="MBO8439662.1"/>
    </source>
</evidence>
<keyword evidence="4" id="KW-0472">Membrane</keyword>
<comment type="caution">
    <text evidence="7">The sequence shown here is derived from an EMBL/GenBank/DDBJ whole genome shotgun (WGS) entry which is preliminary data.</text>
</comment>
<reference evidence="7" key="1">
    <citation type="submission" date="2020-10" db="EMBL/GenBank/DDBJ databases">
        <authorList>
            <person name="Gilroy R."/>
        </authorList>
    </citation>
    <scope>NUCLEOTIDE SEQUENCE</scope>
    <source>
        <strain evidence="7">3924</strain>
    </source>
</reference>
<evidence type="ECO:0000256" key="3">
    <source>
        <dbReference type="ARBA" id="ARBA00022989"/>
    </source>
</evidence>
<feature type="region of interest" description="Disordered" evidence="5">
    <location>
        <begin position="1460"/>
        <end position="1487"/>
    </location>
</feature>
<evidence type="ECO:0000256" key="4">
    <source>
        <dbReference type="ARBA" id="ARBA00023136"/>
    </source>
</evidence>
<dbReference type="GO" id="GO:0005886">
    <property type="term" value="C:plasma membrane"/>
    <property type="evidence" value="ECO:0007669"/>
    <property type="project" value="InterPro"/>
</dbReference>
<evidence type="ECO:0000256" key="2">
    <source>
        <dbReference type="ARBA" id="ARBA00022692"/>
    </source>
</evidence>
<accession>A0A940DKY9</accession>